<feature type="region of interest" description="Disordered" evidence="1">
    <location>
        <begin position="771"/>
        <end position="790"/>
    </location>
</feature>
<name>A0ABU7QEN2_9ACTN</name>
<feature type="compositionally biased region" description="Polar residues" evidence="1">
    <location>
        <begin position="781"/>
        <end position="790"/>
    </location>
</feature>
<proteinExistence type="predicted"/>
<evidence type="ECO:0000259" key="2">
    <source>
        <dbReference type="PROSITE" id="PS51192"/>
    </source>
</evidence>
<accession>A0ABU7QEN2</accession>
<keyword evidence="3" id="KW-0378">Hydrolase</keyword>
<dbReference type="RefSeq" id="WP_330816438.1">
    <property type="nucleotide sequence ID" value="NZ_JAZBJO010000066.1"/>
</dbReference>
<organism evidence="3 4">
    <name type="scientific">Streptomyces asiaticus subsp. ignotus</name>
    <dbReference type="NCBI Taxonomy" id="3098222"/>
    <lineage>
        <taxon>Bacteria</taxon>
        <taxon>Bacillati</taxon>
        <taxon>Actinomycetota</taxon>
        <taxon>Actinomycetes</taxon>
        <taxon>Kitasatosporales</taxon>
        <taxon>Streptomycetaceae</taxon>
        <taxon>Streptomyces</taxon>
        <taxon>Streptomyces violaceusniger group</taxon>
    </lineage>
</organism>
<dbReference type="InterPro" id="IPR027417">
    <property type="entry name" value="P-loop_NTPase"/>
</dbReference>
<dbReference type="InterPro" id="IPR014001">
    <property type="entry name" value="Helicase_ATP-bd"/>
</dbReference>
<keyword evidence="4" id="KW-1185">Reference proteome</keyword>
<keyword evidence="3" id="KW-0547">Nucleotide-binding</keyword>
<dbReference type="SMART" id="SM00491">
    <property type="entry name" value="HELICc2"/>
    <property type="match status" value="1"/>
</dbReference>
<gene>
    <name evidence="3" type="ORF">V2J94_46290</name>
</gene>
<reference evidence="3 4" key="1">
    <citation type="submission" date="2023-11" db="EMBL/GenBank/DDBJ databases">
        <title>30 novel species of actinomycetes from the DSMZ collection.</title>
        <authorList>
            <person name="Nouioui I."/>
        </authorList>
    </citation>
    <scope>NUCLEOTIDE SEQUENCE [LARGE SCALE GENOMIC DNA]</scope>
    <source>
        <strain evidence="3 4">DSM 41524</strain>
    </source>
</reference>
<dbReference type="GO" id="GO:0004386">
    <property type="term" value="F:helicase activity"/>
    <property type="evidence" value="ECO:0007669"/>
    <property type="project" value="UniProtKB-KW"/>
</dbReference>
<dbReference type="Proteomes" id="UP001354709">
    <property type="component" value="Unassembled WGS sequence"/>
</dbReference>
<keyword evidence="3" id="KW-0067">ATP-binding</keyword>
<evidence type="ECO:0000313" key="4">
    <source>
        <dbReference type="Proteomes" id="UP001354709"/>
    </source>
</evidence>
<dbReference type="CDD" id="cd00046">
    <property type="entry name" value="SF2-N"/>
    <property type="match status" value="1"/>
</dbReference>
<protein>
    <submittedName>
        <fullName evidence="3">DEAD/DEAH box helicase</fullName>
    </submittedName>
</protein>
<dbReference type="InterPro" id="IPR011545">
    <property type="entry name" value="DEAD/DEAH_box_helicase_dom"/>
</dbReference>
<dbReference type="PROSITE" id="PS51192">
    <property type="entry name" value="HELICASE_ATP_BIND_1"/>
    <property type="match status" value="1"/>
</dbReference>
<evidence type="ECO:0000313" key="3">
    <source>
        <dbReference type="EMBL" id="MEE4599139.1"/>
    </source>
</evidence>
<dbReference type="SUPFAM" id="SSF52540">
    <property type="entry name" value="P-loop containing nucleoside triphosphate hydrolases"/>
    <property type="match status" value="2"/>
</dbReference>
<dbReference type="Gene3D" id="3.40.50.300">
    <property type="entry name" value="P-loop containing nucleotide triphosphate hydrolases"/>
    <property type="match status" value="2"/>
</dbReference>
<keyword evidence="3" id="KW-0347">Helicase</keyword>
<dbReference type="InterPro" id="IPR006555">
    <property type="entry name" value="ATP-dep_Helicase_C"/>
</dbReference>
<evidence type="ECO:0000256" key="1">
    <source>
        <dbReference type="SAM" id="MobiDB-lite"/>
    </source>
</evidence>
<feature type="domain" description="Helicase ATP-binding" evidence="2">
    <location>
        <begin position="45"/>
        <end position="317"/>
    </location>
</feature>
<comment type="caution">
    <text evidence="3">The sequence shown here is derived from an EMBL/GenBank/DDBJ whole genome shotgun (WGS) entry which is preliminary data.</text>
</comment>
<dbReference type="SMART" id="SM00487">
    <property type="entry name" value="DEXDc"/>
    <property type="match status" value="1"/>
</dbReference>
<dbReference type="EMBL" id="JAZBJO010000066">
    <property type="protein sequence ID" value="MEE4599139.1"/>
    <property type="molecule type" value="Genomic_DNA"/>
</dbReference>
<dbReference type="Pfam" id="PF00270">
    <property type="entry name" value="DEAD"/>
    <property type="match status" value="1"/>
</dbReference>
<sequence>MAFTRKSADFSLPDDPLHLYRMLAVNNRGPSAVWGHQQDVLRSWHQDKSEASDVAVELPTGAGKTLVGGLIAEFRRRTARERVTYLCPTRQLAQQTAAAFDDYGIPNALLIDRVSSWNRADRARYEAAEAVAVSVYSHVFNSNPALDNANLLVLDDAHAAEGYVANPWRLTISRQDESAYLDVLSALEPALDPLVVPRLKRNDSDNAYWSYVFLASPIGIVNRAGRLEEVIGSAINGGKLEEKRAKEARHVWKFLQGHVDRCLFYVAHRQIVMRPFIPPTAQHPAFSDPARRIYMSATLGAGGELERAFGRRKIERIPVPDGWEEQGTGRRFFIFPELATDLAADPDQLPAFVSSTIAEAGRAIVLTPDVRTSNSFMASMLPSNCPVLKADDVEEDLSAFTSKQNAALVLTNRYDGMDLPDGSCRLVILDGLPARGDLQERFLHESLGAVEVLQERIRARILQGSGRATRNTRDFAAVMVLGQALTSYLSGRDTQAAMHPEVHAELEFGWENSRGHDSTNMTENLRVFLQHEDEWAEVDGDIVRERQQYARSSAPSTRELQRSVKHEVDAWHAIWNQQWDWALTAVRSVLDKLQGERTPRRYAAFWNYLGFSITQRLAQQTGDQTYLTSSAEFFRNAQRMSTGTSWLSHLASPSDKATAPPAPQLDELDEAAMRSIGSQALGGSGSAFEETVSTIRAGLMGTEFRAYEAALVALGTLAGASESYGNDDDENPAAPDAVWLFNDARWVTWEAKSEAQPTGMVGPNDVRQAGSHLRTTETERGTSAPSDSVSLLMSPKPAVMPEARALAEEHLYLVSPQHVLDVFDRLLRAWRSARGRIISSLTATELAEIFQTEKALPSQWLPLLRKAPIRQQRD</sequence>